<keyword evidence="2" id="KW-1185">Reference proteome</keyword>
<organism evidence="1 2">
    <name type="scientific">Paramecium primaurelia</name>
    <dbReference type="NCBI Taxonomy" id="5886"/>
    <lineage>
        <taxon>Eukaryota</taxon>
        <taxon>Sar</taxon>
        <taxon>Alveolata</taxon>
        <taxon>Ciliophora</taxon>
        <taxon>Intramacronucleata</taxon>
        <taxon>Oligohymenophorea</taxon>
        <taxon>Peniculida</taxon>
        <taxon>Parameciidae</taxon>
        <taxon>Paramecium</taxon>
    </lineage>
</organism>
<comment type="caution">
    <text evidence="1">The sequence shown here is derived from an EMBL/GenBank/DDBJ whole genome shotgun (WGS) entry which is preliminary data.</text>
</comment>
<dbReference type="AlphaFoldDB" id="A0A8S1MTD6"/>
<name>A0A8S1MTD6_PARPR</name>
<protein>
    <submittedName>
        <fullName evidence="1">Uncharacterized protein</fullName>
    </submittedName>
</protein>
<sequence length="137" mass="14781">MGICHCSKSNQGEQKQVKVKIGGGEDGTCTWKVYRGVTEYNLVTTSGWEMKFELAANGTISGGNKNDNEEGAQKKLYAGTLKNGILDCIATFEDGAQIKYDGQMDGSIMKVTCKVIKGSNKFHLGDIADCVGPVKYD</sequence>
<proteinExistence type="predicted"/>
<accession>A0A8S1MTD6</accession>
<dbReference type="EMBL" id="CAJJDM010000072">
    <property type="protein sequence ID" value="CAD8082989.1"/>
    <property type="molecule type" value="Genomic_DNA"/>
</dbReference>
<gene>
    <name evidence="1" type="ORF">PPRIM_AZ9-3.1.T0690054</name>
</gene>
<evidence type="ECO:0000313" key="2">
    <source>
        <dbReference type="Proteomes" id="UP000688137"/>
    </source>
</evidence>
<evidence type="ECO:0000313" key="1">
    <source>
        <dbReference type="EMBL" id="CAD8082989.1"/>
    </source>
</evidence>
<dbReference type="Proteomes" id="UP000688137">
    <property type="component" value="Unassembled WGS sequence"/>
</dbReference>
<reference evidence="1" key="1">
    <citation type="submission" date="2021-01" db="EMBL/GenBank/DDBJ databases">
        <authorList>
            <consortium name="Genoscope - CEA"/>
            <person name="William W."/>
        </authorList>
    </citation>
    <scope>NUCLEOTIDE SEQUENCE</scope>
</reference>